<proteinExistence type="predicted"/>
<reference evidence="1" key="1">
    <citation type="submission" date="2023-04" db="EMBL/GenBank/DDBJ databases">
        <title>Draft Genome sequencing of Naganishia species isolated from polar environments using Oxford Nanopore Technology.</title>
        <authorList>
            <person name="Leo P."/>
            <person name="Venkateswaran K."/>
        </authorList>
    </citation>
    <scope>NUCLEOTIDE SEQUENCE</scope>
    <source>
        <strain evidence="1">MNA-CCFEE 5261</strain>
    </source>
</reference>
<protein>
    <submittedName>
        <fullName evidence="1">Uncharacterized protein</fullName>
    </submittedName>
</protein>
<comment type="caution">
    <text evidence="1">The sequence shown here is derived from an EMBL/GenBank/DDBJ whole genome shotgun (WGS) entry which is preliminary data.</text>
</comment>
<keyword evidence="2" id="KW-1185">Reference proteome</keyword>
<sequence>MSVNTLLGDPDRVNYKPYLACDGSEQEKNTIELFAFGDYCHYQKYRENYIDLDPESWLKLIKLTALTNASKYEGTTVLQEEFCREITPALAIFQEKTNRAMHVDQLFIELVDQGWVELKLNDALKSVRVENVIALRDAYSGEELRVLHRDDVVDKDVQLATEKIRQWSKKLTTS</sequence>
<evidence type="ECO:0000313" key="1">
    <source>
        <dbReference type="EMBL" id="KAJ9096902.1"/>
    </source>
</evidence>
<name>A0ACC2VEA5_9TREE</name>
<organism evidence="1 2">
    <name type="scientific">Naganishia cerealis</name>
    <dbReference type="NCBI Taxonomy" id="610337"/>
    <lineage>
        <taxon>Eukaryota</taxon>
        <taxon>Fungi</taxon>
        <taxon>Dikarya</taxon>
        <taxon>Basidiomycota</taxon>
        <taxon>Agaricomycotina</taxon>
        <taxon>Tremellomycetes</taxon>
        <taxon>Filobasidiales</taxon>
        <taxon>Filobasidiaceae</taxon>
        <taxon>Naganishia</taxon>
    </lineage>
</organism>
<gene>
    <name evidence="1" type="ORF">QFC19_007001</name>
</gene>
<dbReference type="Proteomes" id="UP001241377">
    <property type="component" value="Unassembled WGS sequence"/>
</dbReference>
<dbReference type="EMBL" id="JASBWR010000090">
    <property type="protein sequence ID" value="KAJ9096902.1"/>
    <property type="molecule type" value="Genomic_DNA"/>
</dbReference>
<evidence type="ECO:0000313" key="2">
    <source>
        <dbReference type="Proteomes" id="UP001241377"/>
    </source>
</evidence>
<accession>A0ACC2VEA5</accession>